<sequence length="87" mass="9438">MASGHNKRAKVREDVPAETKKGGFVYASNFNAGTSGQRPEWLAASVGLSSTKPLALLHSAVLLYSIRNPMKDLESAVDRVQRLGQKK</sequence>
<organism evidence="1 2">
    <name type="scientific">Tilletia walkeri</name>
    <dbReference type="NCBI Taxonomy" id="117179"/>
    <lineage>
        <taxon>Eukaryota</taxon>
        <taxon>Fungi</taxon>
        <taxon>Dikarya</taxon>
        <taxon>Basidiomycota</taxon>
        <taxon>Ustilaginomycotina</taxon>
        <taxon>Exobasidiomycetes</taxon>
        <taxon>Tilletiales</taxon>
        <taxon>Tilletiaceae</taxon>
        <taxon>Tilletia</taxon>
    </lineage>
</organism>
<reference evidence="1" key="2">
    <citation type="journal article" date="2019" name="IMA Fungus">
        <title>Genome sequencing and comparison of five Tilletia species to identify candidate genes for the detection of regulated species infecting wheat.</title>
        <authorList>
            <person name="Nguyen H.D.T."/>
            <person name="Sultana T."/>
            <person name="Kesanakurti P."/>
            <person name="Hambleton S."/>
        </authorList>
    </citation>
    <scope>NUCLEOTIDE SEQUENCE</scope>
    <source>
        <strain evidence="1">DAOMC 236422</strain>
    </source>
</reference>
<dbReference type="Proteomes" id="UP000078113">
    <property type="component" value="Unassembled WGS sequence"/>
</dbReference>
<comment type="caution">
    <text evidence="1">The sequence shown here is derived from an EMBL/GenBank/DDBJ whole genome shotgun (WGS) entry which is preliminary data.</text>
</comment>
<keyword evidence="2" id="KW-1185">Reference proteome</keyword>
<name>A0A8X7T773_9BASI</name>
<reference evidence="1" key="1">
    <citation type="submission" date="2016-04" db="EMBL/GenBank/DDBJ databases">
        <authorList>
            <person name="Nguyen H.D."/>
            <person name="Samba Siva P."/>
            <person name="Cullis J."/>
            <person name="Levesque C.A."/>
            <person name="Hambleton S."/>
        </authorList>
    </citation>
    <scope>NUCLEOTIDE SEQUENCE</scope>
    <source>
        <strain evidence="1">DAOMC 236422</strain>
    </source>
</reference>
<proteinExistence type="predicted"/>
<protein>
    <submittedName>
        <fullName evidence="1">Uncharacterized protein</fullName>
    </submittedName>
</protein>
<dbReference type="AlphaFoldDB" id="A0A8X7T773"/>
<evidence type="ECO:0000313" key="1">
    <source>
        <dbReference type="EMBL" id="KAE8270018.1"/>
    </source>
</evidence>
<accession>A0A8X7T773</accession>
<gene>
    <name evidence="1" type="ORF">A4X09_0g2308</name>
</gene>
<dbReference type="EMBL" id="LWDG02000067">
    <property type="protein sequence ID" value="KAE8270018.1"/>
    <property type="molecule type" value="Genomic_DNA"/>
</dbReference>
<evidence type="ECO:0000313" key="2">
    <source>
        <dbReference type="Proteomes" id="UP000078113"/>
    </source>
</evidence>